<reference evidence="3" key="1">
    <citation type="submission" date="2018-05" db="EMBL/GenBank/DDBJ databases">
        <authorList>
            <person name="Lanie J.A."/>
            <person name="Ng W.-L."/>
            <person name="Kazmierczak K.M."/>
            <person name="Andrzejewski T.M."/>
            <person name="Davidsen T.M."/>
            <person name="Wayne K.J."/>
            <person name="Tettelin H."/>
            <person name="Glass J.I."/>
            <person name="Rusch D."/>
            <person name="Podicherti R."/>
            <person name="Tsui H.-C.T."/>
            <person name="Winkler M.E."/>
        </authorList>
    </citation>
    <scope>NUCLEOTIDE SEQUENCE</scope>
</reference>
<dbReference type="InterPro" id="IPR000192">
    <property type="entry name" value="Aminotrans_V_dom"/>
</dbReference>
<dbReference type="PANTHER" id="PTHR43092:SF6">
    <property type="entry name" value="BLR1280 PROTEIN"/>
    <property type="match status" value="1"/>
</dbReference>
<dbReference type="AlphaFoldDB" id="A0A382GC22"/>
<evidence type="ECO:0000256" key="1">
    <source>
        <dbReference type="ARBA" id="ARBA00022898"/>
    </source>
</evidence>
<dbReference type="Pfam" id="PF00266">
    <property type="entry name" value="Aminotran_5"/>
    <property type="match status" value="1"/>
</dbReference>
<sequence length="305" mass="33899">VKKREGRAETKIEKSSSVLDMGHWMLPRRELLKRMAGGLVAGTLGTKWLNLAAQENSEANLENESFWEQIKRQFPIRPNLIMMNSANLCPTHYGVLETLFGLTRNLESDVSFQNRAKFREEKTNARSLLAQYVGADPEEIAITRNTSEGNNIVVNGLELGEGDEVVIWDENHPSNHAAWDVRARRQGFSVKKVPTPEGPITPESLRQHFIGALTPNTRIFAASHVSNVSGLTLPIKALCLECRSLGILTLVDGAQSLGALSLNLHDMACDFYTGSLHKWTMGPKETGLLYVRRGLAERVWPSLVS</sequence>
<name>A0A382GC22_9ZZZZ</name>
<feature type="non-terminal residue" evidence="3">
    <location>
        <position position="305"/>
    </location>
</feature>
<dbReference type="SUPFAM" id="SSF53383">
    <property type="entry name" value="PLP-dependent transferases"/>
    <property type="match status" value="1"/>
</dbReference>
<organism evidence="3">
    <name type="scientific">marine metagenome</name>
    <dbReference type="NCBI Taxonomy" id="408172"/>
    <lineage>
        <taxon>unclassified sequences</taxon>
        <taxon>metagenomes</taxon>
        <taxon>ecological metagenomes</taxon>
    </lineage>
</organism>
<proteinExistence type="predicted"/>
<dbReference type="EMBL" id="UINC01054434">
    <property type="protein sequence ID" value="SVB72137.1"/>
    <property type="molecule type" value="Genomic_DNA"/>
</dbReference>
<dbReference type="PANTHER" id="PTHR43092">
    <property type="entry name" value="L-CYSTEINE DESULFHYDRASE"/>
    <property type="match status" value="1"/>
</dbReference>
<gene>
    <name evidence="3" type="ORF">METZ01_LOCUS224991</name>
</gene>
<feature type="non-terminal residue" evidence="3">
    <location>
        <position position="1"/>
    </location>
</feature>
<dbReference type="InterPro" id="IPR015424">
    <property type="entry name" value="PyrdxlP-dep_Trfase"/>
</dbReference>
<keyword evidence="1" id="KW-0663">Pyridoxal phosphate</keyword>
<dbReference type="InterPro" id="IPR015421">
    <property type="entry name" value="PyrdxlP-dep_Trfase_major"/>
</dbReference>
<dbReference type="Gene3D" id="3.40.640.10">
    <property type="entry name" value="Type I PLP-dependent aspartate aminotransferase-like (Major domain)"/>
    <property type="match status" value="1"/>
</dbReference>
<evidence type="ECO:0000259" key="2">
    <source>
        <dbReference type="Pfam" id="PF00266"/>
    </source>
</evidence>
<protein>
    <recommendedName>
        <fullName evidence="2">Aminotransferase class V domain-containing protein</fullName>
    </recommendedName>
</protein>
<evidence type="ECO:0000313" key="3">
    <source>
        <dbReference type="EMBL" id="SVB72137.1"/>
    </source>
</evidence>
<accession>A0A382GC22</accession>
<feature type="domain" description="Aminotransferase class V" evidence="2">
    <location>
        <begin position="116"/>
        <end position="302"/>
    </location>
</feature>